<feature type="compositionally biased region" description="Polar residues" evidence="9">
    <location>
        <begin position="306"/>
        <end position="315"/>
    </location>
</feature>
<dbReference type="PANTHER" id="PTHR12084:SF0">
    <property type="entry name" value="NUCLEAR PORE GLYCOPROTEIN P62"/>
    <property type="match status" value="1"/>
</dbReference>
<feature type="compositionally biased region" description="Polar residues" evidence="9">
    <location>
        <begin position="212"/>
        <end position="223"/>
    </location>
</feature>
<comment type="caution">
    <text evidence="11">The sequence shown here is derived from an EMBL/GenBank/DDBJ whole genome shotgun (WGS) entry which is preliminary data.</text>
</comment>
<evidence type="ECO:0000313" key="12">
    <source>
        <dbReference type="Proteomes" id="UP000789375"/>
    </source>
</evidence>
<comment type="subcellular location">
    <subcellularLocation>
        <location evidence="1">Nucleus</location>
        <location evidence="1">Nuclear pore complex</location>
    </subcellularLocation>
</comment>
<dbReference type="GO" id="GO:0051028">
    <property type="term" value="P:mRNA transport"/>
    <property type="evidence" value="ECO:0007669"/>
    <property type="project" value="UniProtKB-KW"/>
</dbReference>
<keyword evidence="8" id="KW-0539">Nucleus</keyword>
<feature type="compositionally biased region" description="Polar residues" evidence="9">
    <location>
        <begin position="1"/>
        <end position="14"/>
    </location>
</feature>
<comment type="similarity">
    <text evidence="2">Belongs to the nucleoporin NSP1/NUP62 family.</text>
</comment>
<evidence type="ECO:0000313" key="11">
    <source>
        <dbReference type="EMBL" id="CAG8614661.1"/>
    </source>
</evidence>
<proteinExistence type="inferred from homology"/>
<evidence type="ECO:0000256" key="6">
    <source>
        <dbReference type="ARBA" id="ARBA00023010"/>
    </source>
</evidence>
<evidence type="ECO:0000256" key="4">
    <source>
        <dbReference type="ARBA" id="ARBA00022816"/>
    </source>
</evidence>
<keyword evidence="7" id="KW-0906">Nuclear pore complex</keyword>
<keyword evidence="4" id="KW-0509">mRNA transport</keyword>
<feature type="region of interest" description="Disordered" evidence="9">
    <location>
        <begin position="99"/>
        <end position="133"/>
    </location>
</feature>
<feature type="compositionally biased region" description="Polar residues" evidence="9">
    <location>
        <begin position="407"/>
        <end position="432"/>
    </location>
</feature>
<feature type="compositionally biased region" description="Low complexity" evidence="9">
    <location>
        <begin position="62"/>
        <end position="78"/>
    </location>
</feature>
<name>A0A9N9CW36_FUNMO</name>
<dbReference type="GO" id="GO:0017056">
    <property type="term" value="F:structural constituent of nuclear pore"/>
    <property type="evidence" value="ECO:0007669"/>
    <property type="project" value="InterPro"/>
</dbReference>
<dbReference type="GO" id="GO:0044613">
    <property type="term" value="C:nuclear pore central transport channel"/>
    <property type="evidence" value="ECO:0007669"/>
    <property type="project" value="TreeGrafter"/>
</dbReference>
<keyword evidence="6" id="KW-0811">Translocation</keyword>
<keyword evidence="12" id="KW-1185">Reference proteome</keyword>
<feature type="domain" description="Nucleoporin NSP1-like C-terminal" evidence="10">
    <location>
        <begin position="544"/>
        <end position="642"/>
    </location>
</feature>
<feature type="region of interest" description="Disordered" evidence="9">
    <location>
        <begin position="381"/>
        <end position="432"/>
    </location>
</feature>
<feature type="region of interest" description="Disordered" evidence="9">
    <location>
        <begin position="195"/>
        <end position="343"/>
    </location>
</feature>
<dbReference type="InterPro" id="IPR007758">
    <property type="entry name" value="Nucleoporin_NSP1_C"/>
</dbReference>
<dbReference type="Gene3D" id="1.20.5.170">
    <property type="match status" value="1"/>
</dbReference>
<feature type="compositionally biased region" description="Low complexity" evidence="9">
    <location>
        <begin position="291"/>
        <end position="302"/>
    </location>
</feature>
<accession>A0A9N9CW36</accession>
<evidence type="ECO:0000256" key="1">
    <source>
        <dbReference type="ARBA" id="ARBA00004567"/>
    </source>
</evidence>
<evidence type="ECO:0000256" key="8">
    <source>
        <dbReference type="ARBA" id="ARBA00023242"/>
    </source>
</evidence>
<keyword evidence="5" id="KW-0653">Protein transport</keyword>
<evidence type="ECO:0000256" key="9">
    <source>
        <dbReference type="SAM" id="MobiDB-lite"/>
    </source>
</evidence>
<feature type="region of interest" description="Disordered" evidence="9">
    <location>
        <begin position="1"/>
        <end position="80"/>
    </location>
</feature>
<feature type="compositionally biased region" description="Low complexity" evidence="9">
    <location>
        <begin position="226"/>
        <end position="261"/>
    </location>
</feature>
<feature type="region of interest" description="Disordered" evidence="9">
    <location>
        <begin position="498"/>
        <end position="519"/>
    </location>
</feature>
<dbReference type="EMBL" id="CAJVPP010002895">
    <property type="protein sequence ID" value="CAG8614661.1"/>
    <property type="molecule type" value="Genomic_DNA"/>
</dbReference>
<organism evidence="11 12">
    <name type="scientific">Funneliformis mosseae</name>
    <name type="common">Endomycorrhizal fungus</name>
    <name type="synonym">Glomus mosseae</name>
    <dbReference type="NCBI Taxonomy" id="27381"/>
    <lineage>
        <taxon>Eukaryota</taxon>
        <taxon>Fungi</taxon>
        <taxon>Fungi incertae sedis</taxon>
        <taxon>Mucoromycota</taxon>
        <taxon>Glomeromycotina</taxon>
        <taxon>Glomeromycetes</taxon>
        <taxon>Glomerales</taxon>
        <taxon>Glomeraceae</taxon>
        <taxon>Funneliformis</taxon>
    </lineage>
</organism>
<reference evidence="11" key="1">
    <citation type="submission" date="2021-06" db="EMBL/GenBank/DDBJ databases">
        <authorList>
            <person name="Kallberg Y."/>
            <person name="Tangrot J."/>
            <person name="Rosling A."/>
        </authorList>
    </citation>
    <scope>NUCLEOTIDE SEQUENCE</scope>
    <source>
        <strain evidence="11">87-6 pot B 2015</strain>
    </source>
</reference>
<feature type="compositionally biased region" description="Polar residues" evidence="9">
    <location>
        <begin position="99"/>
        <end position="110"/>
    </location>
</feature>
<feature type="compositionally biased region" description="Polar residues" evidence="9">
    <location>
        <begin position="498"/>
        <end position="507"/>
    </location>
</feature>
<feature type="compositionally biased region" description="Polar residues" evidence="9">
    <location>
        <begin position="25"/>
        <end position="56"/>
    </location>
</feature>
<dbReference type="PANTHER" id="PTHR12084">
    <property type="entry name" value="NUCLEAR PORE GLYCOPROTEIN P62-RELATED"/>
    <property type="match status" value="1"/>
</dbReference>
<dbReference type="GO" id="GO:0006606">
    <property type="term" value="P:protein import into nucleus"/>
    <property type="evidence" value="ECO:0007669"/>
    <property type="project" value="TreeGrafter"/>
</dbReference>
<feature type="compositionally biased region" description="Polar residues" evidence="9">
    <location>
        <begin position="272"/>
        <end position="282"/>
    </location>
</feature>
<sequence>TCHSINLSTATGGDNTEKQEKQALPPSNQPSQLGQNNTKQGEQPASSTNSASNNRQFGFALTSTATSSSQPSTAFPTQFRSASGPAAFGGLFSNTSSAFPTSANTPTTSGFGKPTSSVTQPSPSPFGTIINSVGATTGGASTGSQISSSSSNATFGGNATSTFGLGTPSVFGAGFGTFGTANQVTTSTGFSGFGTSNQSSTGTTAPSGFSGFGTSNQSSTGTIAPSGFSGFGTSNQSTTGTTTSSGFSGFGTSNQSTTGTTVPSGFSGFGASHQSTTGTAASSGFAGFNKPAPTTTSSTQPPLIAATTSQTSFSGLSKPPFGSQPSPSFGSFQPSNNISTLPASTTSGAGLGFGGIKATTASTSGPSFGLGSVGSGGSGFLGGSGTAKTTTLPPSPFGNLNRPSGLGPTTTASNLQTGFNLPTSTSPSQNSNLFSRISSLNSTQASTIKPFSAFSAGTTTTSAPSIFTASASTTTPATPVTKPPSIIPQSTTVGLFQPTPSSSTTPQFGLRPTLKTSVGTGGFTTGTSISIGATTQPSTATNETTSTSSAWLKNSNIETIINRWKKDLDIFLKKFHSQASELREWDQKIIENSGRIVKLEEELSKADLIQSEIDSGLESIATRQDELEKMLSEYEVKFSEPVLDSTRPLDKEREKNYDMAEEINQELGEMSQVLSTIITDVNQNVIKPSNNDEINGSHEIIEKEDIEDPMDEVVNILNSHLTSLQWIDSTVNQLTQNVHNAKLLLTQTQSELNSRQQQNGTGSSSG</sequence>
<dbReference type="Pfam" id="PF05064">
    <property type="entry name" value="Nsp1_C"/>
    <property type="match status" value="1"/>
</dbReference>
<evidence type="ECO:0000256" key="5">
    <source>
        <dbReference type="ARBA" id="ARBA00022927"/>
    </source>
</evidence>
<keyword evidence="3" id="KW-0813">Transport</keyword>
<dbReference type="InterPro" id="IPR026010">
    <property type="entry name" value="NSP1/NUP62"/>
</dbReference>
<evidence type="ECO:0000256" key="2">
    <source>
        <dbReference type="ARBA" id="ARBA00005911"/>
    </source>
</evidence>
<feature type="non-terminal residue" evidence="11">
    <location>
        <position position="1"/>
    </location>
</feature>
<feature type="compositionally biased region" description="Low complexity" evidence="9">
    <location>
        <begin position="195"/>
        <end position="204"/>
    </location>
</feature>
<feature type="compositionally biased region" description="Low complexity" evidence="9">
    <location>
        <begin position="319"/>
        <end position="335"/>
    </location>
</feature>
<evidence type="ECO:0000259" key="10">
    <source>
        <dbReference type="Pfam" id="PF05064"/>
    </source>
</evidence>
<dbReference type="GO" id="GO:0005543">
    <property type="term" value="F:phospholipid binding"/>
    <property type="evidence" value="ECO:0007669"/>
    <property type="project" value="TreeGrafter"/>
</dbReference>
<dbReference type="AlphaFoldDB" id="A0A9N9CW36"/>
<evidence type="ECO:0000256" key="3">
    <source>
        <dbReference type="ARBA" id="ARBA00022448"/>
    </source>
</evidence>
<dbReference type="Proteomes" id="UP000789375">
    <property type="component" value="Unassembled WGS sequence"/>
</dbReference>
<evidence type="ECO:0000256" key="7">
    <source>
        <dbReference type="ARBA" id="ARBA00023132"/>
    </source>
</evidence>
<gene>
    <name evidence="11" type="ORF">FMOSSE_LOCUS9653</name>
</gene>
<protein>
    <submittedName>
        <fullName evidence="11">13757_t:CDS:1</fullName>
    </submittedName>
</protein>
<dbReference type="GO" id="GO:0006405">
    <property type="term" value="P:RNA export from nucleus"/>
    <property type="evidence" value="ECO:0007669"/>
    <property type="project" value="TreeGrafter"/>
</dbReference>